<keyword evidence="1" id="KW-0812">Transmembrane</keyword>
<dbReference type="Proteomes" id="UP000324927">
    <property type="component" value="Unassembled WGS sequence"/>
</dbReference>
<evidence type="ECO:0000313" key="2">
    <source>
        <dbReference type="EMBL" id="KAA0595827.1"/>
    </source>
</evidence>
<dbReference type="EMBL" id="VTTN01000005">
    <property type="protein sequence ID" value="KAA0595827.1"/>
    <property type="molecule type" value="Genomic_DNA"/>
</dbReference>
<proteinExistence type="predicted"/>
<protein>
    <submittedName>
        <fullName evidence="2">Cyclase dehydrase</fullName>
    </submittedName>
</protein>
<dbReference type="AlphaFoldDB" id="A0A5A9GN65"/>
<dbReference type="OrthoDB" id="6166765at2"/>
<keyword evidence="1" id="KW-1133">Transmembrane helix</keyword>
<evidence type="ECO:0000313" key="3">
    <source>
        <dbReference type="Proteomes" id="UP000324927"/>
    </source>
</evidence>
<reference evidence="2 3" key="1">
    <citation type="submission" date="2019-08" db="EMBL/GenBank/DDBJ databases">
        <authorList>
            <person name="Grouzdev D."/>
            <person name="Tikhonova E."/>
            <person name="Kravchenko I."/>
        </authorList>
    </citation>
    <scope>NUCLEOTIDE SEQUENCE [LARGE SCALE GENOMIC DNA]</scope>
    <source>
        <strain evidence="2 3">59b</strain>
    </source>
</reference>
<accession>A0A5A9GN65</accession>
<organism evidence="2 3">
    <name type="scientific">Azospirillum lipoferum</name>
    <dbReference type="NCBI Taxonomy" id="193"/>
    <lineage>
        <taxon>Bacteria</taxon>
        <taxon>Pseudomonadati</taxon>
        <taxon>Pseudomonadota</taxon>
        <taxon>Alphaproteobacteria</taxon>
        <taxon>Rhodospirillales</taxon>
        <taxon>Azospirillaceae</taxon>
        <taxon>Azospirillum</taxon>
    </lineage>
</organism>
<keyword evidence="1" id="KW-0472">Membrane</keyword>
<sequence>MAYYDRSSTGDNLARGLGWFSIGLGVAELMAGRSIARWMGMEDKTNLIRAYGVREITAGVGLLALGDPKPWIWSRIAGDAVDMATLAAGMAPGSKDNPRAGNARIAFGAVMAATALDVVCAQKLHREEAYYRSLPVPDYSGRSGFPRAVSAMRGAASDAPIGTDMRTPKILQFQGATGSATGPAQNQSASS</sequence>
<feature type="transmembrane region" description="Helical" evidence="1">
    <location>
        <begin position="12"/>
        <end position="31"/>
    </location>
</feature>
<dbReference type="RefSeq" id="WP_149232012.1">
    <property type="nucleotide sequence ID" value="NZ_JALJXJ010000006.1"/>
</dbReference>
<name>A0A5A9GN65_AZOLI</name>
<comment type="caution">
    <text evidence="2">The sequence shown here is derived from an EMBL/GenBank/DDBJ whole genome shotgun (WGS) entry which is preliminary data.</text>
</comment>
<gene>
    <name evidence="2" type="ORF">FZ942_15695</name>
</gene>
<keyword evidence="3" id="KW-1185">Reference proteome</keyword>
<evidence type="ECO:0000256" key="1">
    <source>
        <dbReference type="SAM" id="Phobius"/>
    </source>
</evidence>